<reference evidence="1" key="1">
    <citation type="submission" date="2021-03" db="EMBL/GenBank/DDBJ databases">
        <title>Streptomyces poriferae sp. nov., a novel marine sponge-derived Actinobacteria species with anti-MRSA activity.</title>
        <authorList>
            <person name="Sandoval-Powers M."/>
            <person name="Kralova S."/>
            <person name="Nguyen G.-S."/>
            <person name="Fawwal D."/>
            <person name="Degnes K."/>
            <person name="Klinkenberg G."/>
            <person name="Sletta H."/>
            <person name="Wentzel A."/>
            <person name="Liles M.R."/>
        </authorList>
    </citation>
    <scope>NUCLEOTIDE SEQUENCE</scope>
    <source>
        <strain evidence="1">DSM 41794</strain>
    </source>
</reference>
<organism evidence="1 2">
    <name type="scientific">Streptomyces beijiangensis</name>
    <dbReference type="NCBI Taxonomy" id="163361"/>
    <lineage>
        <taxon>Bacteria</taxon>
        <taxon>Bacillati</taxon>
        <taxon>Actinomycetota</taxon>
        <taxon>Actinomycetes</taxon>
        <taxon>Kitasatosporales</taxon>
        <taxon>Streptomycetaceae</taxon>
        <taxon>Streptomyces</taxon>
    </lineage>
</organism>
<dbReference type="AlphaFoldDB" id="A0A939JKZ6"/>
<feature type="non-terminal residue" evidence="1">
    <location>
        <position position="75"/>
    </location>
</feature>
<proteinExistence type="predicted"/>
<comment type="caution">
    <text evidence="1">The sequence shown here is derived from an EMBL/GenBank/DDBJ whole genome shotgun (WGS) entry which is preliminary data.</text>
</comment>
<name>A0A939JKZ6_9ACTN</name>
<gene>
    <name evidence="1" type="ORF">J0695_41255</name>
</gene>
<protein>
    <submittedName>
        <fullName evidence="1">Uncharacterized protein</fullName>
    </submittedName>
</protein>
<dbReference type="EMBL" id="JAFLRJ010001223">
    <property type="protein sequence ID" value="MBO0518103.1"/>
    <property type="molecule type" value="Genomic_DNA"/>
</dbReference>
<dbReference type="Proteomes" id="UP000664167">
    <property type="component" value="Unassembled WGS sequence"/>
</dbReference>
<sequence>GDTTPYLAAYLVPVPGPLGHDGGLGDVRMGRQGGFHLAGFDAVAADLDLGVDASQVLQLAVAGEAGEVAGAVPAR</sequence>
<evidence type="ECO:0000313" key="1">
    <source>
        <dbReference type="EMBL" id="MBO0518103.1"/>
    </source>
</evidence>
<evidence type="ECO:0000313" key="2">
    <source>
        <dbReference type="Proteomes" id="UP000664167"/>
    </source>
</evidence>
<keyword evidence="2" id="KW-1185">Reference proteome</keyword>
<feature type="non-terminal residue" evidence="1">
    <location>
        <position position="1"/>
    </location>
</feature>
<dbReference type="AntiFam" id="ANF00178">
    <property type="entry name" value="Shadow ORF (opposite dhbF)"/>
</dbReference>
<accession>A0A939JKZ6</accession>